<dbReference type="OrthoDB" id="580971at2"/>
<gene>
    <name evidence="7" type="ORF">C7B64_10060</name>
</gene>
<dbReference type="Pfam" id="PF01656">
    <property type="entry name" value="CbiA"/>
    <property type="match status" value="1"/>
</dbReference>
<proteinExistence type="predicted"/>
<dbReference type="Gene3D" id="3.40.50.300">
    <property type="entry name" value="P-loop containing nucleotide triphosphate hydrolases"/>
    <property type="match status" value="1"/>
</dbReference>
<dbReference type="EMBL" id="PVWJ01000041">
    <property type="protein sequence ID" value="PSB03072.1"/>
    <property type="molecule type" value="Genomic_DNA"/>
</dbReference>
<keyword evidence="5" id="KW-0472">Membrane</keyword>
<dbReference type="InterPro" id="IPR002586">
    <property type="entry name" value="CobQ/CobB/MinD/ParA_Nub-bd_dom"/>
</dbReference>
<evidence type="ECO:0000313" key="7">
    <source>
        <dbReference type="EMBL" id="PSB03072.1"/>
    </source>
</evidence>
<dbReference type="Proteomes" id="UP000238762">
    <property type="component" value="Unassembled WGS sequence"/>
</dbReference>
<evidence type="ECO:0000313" key="8">
    <source>
        <dbReference type="Proteomes" id="UP000238762"/>
    </source>
</evidence>
<feature type="compositionally biased region" description="Basic and acidic residues" evidence="4">
    <location>
        <begin position="1"/>
        <end position="16"/>
    </location>
</feature>
<evidence type="ECO:0000256" key="2">
    <source>
        <dbReference type="ARBA" id="ARBA00022840"/>
    </source>
</evidence>
<dbReference type="NCBIfam" id="TIGR01007">
    <property type="entry name" value="eps_fam"/>
    <property type="match status" value="1"/>
</dbReference>
<sequence length="772" mass="86699">MESAKDWQLEQQDDLKSSSPKGLSIRPWLRLLQRHALLIAGITGLSTLGAWFWATRDPLVYQGGFQILVEPLTKEDRATDPTTIAGGARDSSQSVGLDYATQLRILQGYDLLKEIVEKVKTRYPTFGFGRLRYGLVVERVSGKTKLDQTKIIQVSYQDTNPEVADFVIQTTSEKFLEYSLNQRKTRIGEAVKFIDEQIPDLRKRVDTIQAELQKLQQKYQLTDPRTRGEELFTQARAATSQQQDVQRELRELRTTYASLQKKLQLTPQEAIAATNLTQDTTYQTLFTQIKQIESQIAVESTRFLPTSPQIQDLESKRNQLVSLLNQQKQKVVGSQTQSDGVQQPESNLRQGLTARLLDTADQIQILEVRNQVLAQTRANLELQAQEFPAIARQYSDLQVELERATQILNQLLSQRETLRVQAAQNQFPWELVSPPLIPRDGEGNAIPNDIDPKKKLFVGFGGGLLLGLAAALAIERYRNKFYTAEDIKDLTKLPILGEIPFRPDLRNLATSNVLKEPVDSSNYNSYVNKEFVQSFDLLHAKLKFLYPERPLRSLLVCSAEARDGKSTVALYLAQAAAAAGQRVLLVDANLQLPYLHELLNLPNDRGLTDILSNRLAPKDPIQRSPLPAGQSPQVDNLFVLTSGKVSPTSSRLLESTYMQSCVKELQSTFDLVIYDSSDISSHPDANLLSAHVDGAILVVSLMKSHRSVVVDVVDQINSYKFPLWGIVVNKMASSRTPIRDNDPNLPEETSLEIASEEPLVEDRIGEKPEFKS</sequence>
<dbReference type="GO" id="GO:0005886">
    <property type="term" value="C:plasma membrane"/>
    <property type="evidence" value="ECO:0007669"/>
    <property type="project" value="TreeGrafter"/>
</dbReference>
<feature type="coiled-coil region" evidence="3">
    <location>
        <begin position="198"/>
        <end position="262"/>
    </location>
</feature>
<accession>A0A2T1C461</accession>
<dbReference type="RefSeq" id="WP_106288518.1">
    <property type="nucleotide sequence ID" value="NZ_CAWNTC010000024.1"/>
</dbReference>
<feature type="region of interest" description="Disordered" evidence="4">
    <location>
        <begin position="1"/>
        <end position="21"/>
    </location>
</feature>
<organism evidence="7 8">
    <name type="scientific">Merismopedia glauca CCAP 1448/3</name>
    <dbReference type="NCBI Taxonomy" id="1296344"/>
    <lineage>
        <taxon>Bacteria</taxon>
        <taxon>Bacillati</taxon>
        <taxon>Cyanobacteriota</taxon>
        <taxon>Cyanophyceae</taxon>
        <taxon>Synechococcales</taxon>
        <taxon>Merismopediaceae</taxon>
        <taxon>Merismopedia</taxon>
    </lineage>
</organism>
<dbReference type="InterPro" id="IPR005702">
    <property type="entry name" value="Wzc-like_C"/>
</dbReference>
<evidence type="ECO:0000259" key="6">
    <source>
        <dbReference type="Pfam" id="PF01656"/>
    </source>
</evidence>
<dbReference type="SUPFAM" id="SSF52540">
    <property type="entry name" value="P-loop containing nucleoside triphosphate hydrolases"/>
    <property type="match status" value="1"/>
</dbReference>
<keyword evidence="5" id="KW-0812">Transmembrane</keyword>
<feature type="compositionally biased region" description="Basic and acidic residues" evidence="4">
    <location>
        <begin position="760"/>
        <end position="772"/>
    </location>
</feature>
<reference evidence="7 8" key="2">
    <citation type="submission" date="2018-03" db="EMBL/GenBank/DDBJ databases">
        <title>The ancient ancestry and fast evolution of plastids.</title>
        <authorList>
            <person name="Moore K.R."/>
            <person name="Magnabosco C."/>
            <person name="Momper L."/>
            <person name="Gold D.A."/>
            <person name="Bosak T."/>
            <person name="Fournier G.P."/>
        </authorList>
    </citation>
    <scope>NUCLEOTIDE SEQUENCE [LARGE SCALE GENOMIC DNA]</scope>
    <source>
        <strain evidence="7 8">CCAP 1448/3</strain>
    </source>
</reference>
<dbReference type="GO" id="GO:0005524">
    <property type="term" value="F:ATP binding"/>
    <property type="evidence" value="ECO:0007669"/>
    <property type="project" value="UniProtKB-KW"/>
</dbReference>
<dbReference type="GO" id="GO:0004713">
    <property type="term" value="F:protein tyrosine kinase activity"/>
    <property type="evidence" value="ECO:0007669"/>
    <property type="project" value="TreeGrafter"/>
</dbReference>
<name>A0A2T1C461_9CYAN</name>
<protein>
    <submittedName>
        <fullName evidence="7">Capsular biosynthesis protein</fullName>
    </submittedName>
</protein>
<dbReference type="CDD" id="cd05387">
    <property type="entry name" value="BY-kinase"/>
    <property type="match status" value="1"/>
</dbReference>
<feature type="region of interest" description="Disordered" evidence="4">
    <location>
        <begin position="735"/>
        <end position="772"/>
    </location>
</feature>
<evidence type="ECO:0000256" key="1">
    <source>
        <dbReference type="ARBA" id="ARBA00022741"/>
    </source>
</evidence>
<evidence type="ECO:0000256" key="4">
    <source>
        <dbReference type="SAM" id="MobiDB-lite"/>
    </source>
</evidence>
<keyword evidence="5" id="KW-1133">Transmembrane helix</keyword>
<evidence type="ECO:0000256" key="3">
    <source>
        <dbReference type="SAM" id="Coils"/>
    </source>
</evidence>
<reference evidence="7 8" key="1">
    <citation type="submission" date="2018-02" db="EMBL/GenBank/DDBJ databases">
        <authorList>
            <person name="Cohen D.B."/>
            <person name="Kent A.D."/>
        </authorList>
    </citation>
    <scope>NUCLEOTIDE SEQUENCE [LARGE SCALE GENOMIC DNA]</scope>
    <source>
        <strain evidence="7 8">CCAP 1448/3</strain>
    </source>
</reference>
<keyword evidence="1" id="KW-0547">Nucleotide-binding</keyword>
<comment type="caution">
    <text evidence="7">The sequence shown here is derived from an EMBL/GenBank/DDBJ whole genome shotgun (WGS) entry which is preliminary data.</text>
</comment>
<dbReference type="AlphaFoldDB" id="A0A2T1C461"/>
<keyword evidence="3" id="KW-0175">Coiled coil</keyword>
<keyword evidence="2" id="KW-0067">ATP-binding</keyword>
<dbReference type="PANTHER" id="PTHR32309:SF13">
    <property type="entry name" value="FERRIC ENTEROBACTIN TRANSPORT PROTEIN FEPE"/>
    <property type="match status" value="1"/>
</dbReference>
<dbReference type="PANTHER" id="PTHR32309">
    <property type="entry name" value="TYROSINE-PROTEIN KINASE"/>
    <property type="match status" value="1"/>
</dbReference>
<keyword evidence="8" id="KW-1185">Reference proteome</keyword>
<feature type="transmembrane region" description="Helical" evidence="5">
    <location>
        <begin position="36"/>
        <end position="54"/>
    </location>
</feature>
<dbReference type="InterPro" id="IPR050445">
    <property type="entry name" value="Bact_polysacc_biosynth/exp"/>
</dbReference>
<feature type="coiled-coil region" evidence="3">
    <location>
        <begin position="363"/>
        <end position="421"/>
    </location>
</feature>
<feature type="domain" description="CobQ/CobB/MinD/ParA nucleotide binding" evidence="6">
    <location>
        <begin position="563"/>
        <end position="736"/>
    </location>
</feature>
<dbReference type="InterPro" id="IPR027417">
    <property type="entry name" value="P-loop_NTPase"/>
</dbReference>
<evidence type="ECO:0000256" key="5">
    <source>
        <dbReference type="SAM" id="Phobius"/>
    </source>
</evidence>